<gene>
    <name evidence="8" type="ORF">L0P79_00600</name>
</gene>
<evidence type="ECO:0000256" key="4">
    <source>
        <dbReference type="ARBA" id="ARBA00023125"/>
    </source>
</evidence>
<dbReference type="PANTHER" id="PTHR48111">
    <property type="entry name" value="REGULATOR OF RPOS"/>
    <property type="match status" value="1"/>
</dbReference>
<protein>
    <submittedName>
        <fullName evidence="8">Response regulator transcription factor</fullName>
    </submittedName>
</protein>
<evidence type="ECO:0000259" key="7">
    <source>
        <dbReference type="PROSITE" id="PS51755"/>
    </source>
</evidence>
<dbReference type="PROSITE" id="PS51755">
    <property type="entry name" value="OMPR_PHOB"/>
    <property type="match status" value="1"/>
</dbReference>
<accession>A0ABS9M481</accession>
<sequence length="140" mass="16165">MEEIIVIRATDPDGSMFQTIMDALRGRRAEVIEMTAPSHDILTFGDIEIHPDRRTVLKAGEEVRLNHGEFSMLLLLASAPGQVFSKDQLYDAAWHEEYRYGTTAVENIIWRLRQKLEDDPKHPVYIKTVIRSGYKIEKPR</sequence>
<dbReference type="RefSeq" id="WP_087333773.1">
    <property type="nucleotide sequence ID" value="NZ_JAKNJB010000001.1"/>
</dbReference>
<proteinExistence type="predicted"/>
<dbReference type="InterPro" id="IPR001867">
    <property type="entry name" value="OmpR/PhoB-type_DNA-bd"/>
</dbReference>
<keyword evidence="9" id="KW-1185">Reference proteome</keyword>
<evidence type="ECO:0000256" key="6">
    <source>
        <dbReference type="PROSITE-ProRule" id="PRU01091"/>
    </source>
</evidence>
<keyword evidence="4 6" id="KW-0238">DNA-binding</keyword>
<evidence type="ECO:0000313" key="9">
    <source>
        <dbReference type="Proteomes" id="UP001200313"/>
    </source>
</evidence>
<evidence type="ECO:0000256" key="5">
    <source>
        <dbReference type="ARBA" id="ARBA00023163"/>
    </source>
</evidence>
<name>A0ABS9M481_9FIRM</name>
<keyword evidence="3" id="KW-0805">Transcription regulation</keyword>
<dbReference type="SMART" id="SM00862">
    <property type="entry name" value="Trans_reg_C"/>
    <property type="match status" value="1"/>
</dbReference>
<evidence type="ECO:0000256" key="3">
    <source>
        <dbReference type="ARBA" id="ARBA00023015"/>
    </source>
</evidence>
<keyword evidence="5" id="KW-0804">Transcription</keyword>
<keyword evidence="2" id="KW-0902">Two-component regulatory system</keyword>
<dbReference type="InterPro" id="IPR036388">
    <property type="entry name" value="WH-like_DNA-bd_sf"/>
</dbReference>
<dbReference type="CDD" id="cd00383">
    <property type="entry name" value="trans_reg_C"/>
    <property type="match status" value="1"/>
</dbReference>
<dbReference type="SUPFAM" id="SSF46894">
    <property type="entry name" value="C-terminal effector domain of the bipartite response regulators"/>
    <property type="match status" value="1"/>
</dbReference>
<evidence type="ECO:0000256" key="2">
    <source>
        <dbReference type="ARBA" id="ARBA00023012"/>
    </source>
</evidence>
<organism evidence="8 9">
    <name type="scientific">Intestinimonas massiliensis</name>
    <name type="common">ex Afouda et al. 2020</name>
    <dbReference type="NCBI Taxonomy" id="1673721"/>
    <lineage>
        <taxon>Bacteria</taxon>
        <taxon>Bacillati</taxon>
        <taxon>Bacillota</taxon>
        <taxon>Clostridia</taxon>
        <taxon>Eubacteriales</taxon>
        <taxon>Intestinimonas</taxon>
    </lineage>
</organism>
<reference evidence="8 9" key="1">
    <citation type="submission" date="2022-01" db="EMBL/GenBank/DDBJ databases">
        <title>Collection of gut derived symbiotic bacterial strains cultured from healthy donors.</title>
        <authorList>
            <person name="Lin H."/>
            <person name="Kohout C."/>
            <person name="Waligurski E."/>
            <person name="Pamer E.G."/>
        </authorList>
    </citation>
    <scope>NUCLEOTIDE SEQUENCE [LARGE SCALE GENOMIC DNA]</scope>
    <source>
        <strain evidence="8 9">DFI.3.7</strain>
    </source>
</reference>
<dbReference type="Proteomes" id="UP001200313">
    <property type="component" value="Unassembled WGS sequence"/>
</dbReference>
<keyword evidence="1" id="KW-0597">Phosphoprotein</keyword>
<dbReference type="Gene3D" id="1.10.10.10">
    <property type="entry name" value="Winged helix-like DNA-binding domain superfamily/Winged helix DNA-binding domain"/>
    <property type="match status" value="1"/>
</dbReference>
<comment type="caution">
    <text evidence="8">The sequence shown here is derived from an EMBL/GenBank/DDBJ whole genome shotgun (WGS) entry which is preliminary data.</text>
</comment>
<dbReference type="Pfam" id="PF00486">
    <property type="entry name" value="Trans_reg_C"/>
    <property type="match status" value="1"/>
</dbReference>
<feature type="domain" description="OmpR/PhoB-type" evidence="7">
    <location>
        <begin position="39"/>
        <end position="138"/>
    </location>
</feature>
<dbReference type="EMBL" id="JAKNJB010000001">
    <property type="protein sequence ID" value="MCG4525575.1"/>
    <property type="molecule type" value="Genomic_DNA"/>
</dbReference>
<dbReference type="InterPro" id="IPR016032">
    <property type="entry name" value="Sig_transdc_resp-reg_C-effctor"/>
</dbReference>
<feature type="DNA-binding region" description="OmpR/PhoB-type" evidence="6">
    <location>
        <begin position="39"/>
        <end position="138"/>
    </location>
</feature>
<evidence type="ECO:0000313" key="8">
    <source>
        <dbReference type="EMBL" id="MCG4525575.1"/>
    </source>
</evidence>
<dbReference type="InterPro" id="IPR039420">
    <property type="entry name" value="WalR-like"/>
</dbReference>
<evidence type="ECO:0000256" key="1">
    <source>
        <dbReference type="ARBA" id="ARBA00022553"/>
    </source>
</evidence>
<dbReference type="PANTHER" id="PTHR48111:SF1">
    <property type="entry name" value="TWO-COMPONENT RESPONSE REGULATOR ORR33"/>
    <property type="match status" value="1"/>
</dbReference>